<keyword evidence="4" id="KW-0067">ATP-binding</keyword>
<dbReference type="PANTHER" id="PTHR47963">
    <property type="entry name" value="DEAD-BOX ATP-DEPENDENT RNA HELICASE 47, MITOCHONDRIAL"/>
    <property type="match status" value="1"/>
</dbReference>
<reference evidence="7 8" key="1">
    <citation type="journal article" date="2017" name="Mol. Biol. Evol.">
        <title>The 4-celled Tetrabaena socialis nuclear genome reveals the essential components for genetic control of cell number at the origin of multicellularity in the volvocine lineage.</title>
        <authorList>
            <person name="Featherston J."/>
            <person name="Arakaki Y."/>
            <person name="Hanschen E.R."/>
            <person name="Ferris P.J."/>
            <person name="Michod R.E."/>
            <person name="Olson B.J.S.C."/>
            <person name="Nozaki H."/>
            <person name="Durand P.M."/>
        </authorList>
    </citation>
    <scope>NUCLEOTIDE SEQUENCE [LARGE SCALE GENOMIC DNA]</scope>
    <source>
        <strain evidence="7 8">NIES-571</strain>
    </source>
</reference>
<evidence type="ECO:0000313" key="8">
    <source>
        <dbReference type="Proteomes" id="UP000236333"/>
    </source>
</evidence>
<feature type="compositionally biased region" description="Low complexity" evidence="5">
    <location>
        <begin position="93"/>
        <end position="109"/>
    </location>
</feature>
<dbReference type="Pfam" id="PF00270">
    <property type="entry name" value="DEAD"/>
    <property type="match status" value="1"/>
</dbReference>
<keyword evidence="1" id="KW-0547">Nucleotide-binding</keyword>
<dbReference type="EMBL" id="PGGS01000031">
    <property type="protein sequence ID" value="PNH11344.1"/>
    <property type="molecule type" value="Genomic_DNA"/>
</dbReference>
<accession>A0A2J8AFP9</accession>
<dbReference type="GO" id="GO:0003723">
    <property type="term" value="F:RNA binding"/>
    <property type="evidence" value="ECO:0007669"/>
    <property type="project" value="TreeGrafter"/>
</dbReference>
<dbReference type="InterPro" id="IPR011545">
    <property type="entry name" value="DEAD/DEAH_box_helicase_dom"/>
</dbReference>
<organism evidence="7 8">
    <name type="scientific">Tetrabaena socialis</name>
    <dbReference type="NCBI Taxonomy" id="47790"/>
    <lineage>
        <taxon>Eukaryota</taxon>
        <taxon>Viridiplantae</taxon>
        <taxon>Chlorophyta</taxon>
        <taxon>core chlorophytes</taxon>
        <taxon>Chlorophyceae</taxon>
        <taxon>CS clade</taxon>
        <taxon>Chlamydomonadales</taxon>
        <taxon>Tetrabaenaceae</taxon>
        <taxon>Tetrabaena</taxon>
    </lineage>
</organism>
<dbReference type="GO" id="GO:0016787">
    <property type="term" value="F:hydrolase activity"/>
    <property type="evidence" value="ECO:0007669"/>
    <property type="project" value="UniProtKB-KW"/>
</dbReference>
<dbReference type="GO" id="GO:0003724">
    <property type="term" value="F:RNA helicase activity"/>
    <property type="evidence" value="ECO:0007669"/>
    <property type="project" value="TreeGrafter"/>
</dbReference>
<dbReference type="OrthoDB" id="10256233at2759"/>
<dbReference type="InterPro" id="IPR001650">
    <property type="entry name" value="Helicase_C-like"/>
</dbReference>
<evidence type="ECO:0000259" key="6">
    <source>
        <dbReference type="PROSITE" id="PS51194"/>
    </source>
</evidence>
<comment type="caution">
    <text evidence="7">The sequence shown here is derived from an EMBL/GenBank/DDBJ whole genome shotgun (WGS) entry which is preliminary data.</text>
</comment>
<evidence type="ECO:0000313" key="7">
    <source>
        <dbReference type="EMBL" id="PNH11344.1"/>
    </source>
</evidence>
<keyword evidence="2" id="KW-0378">Hydrolase</keyword>
<sequence>MLRAFLPLGAPRVLAPRYLSVTPSRPSPGPASATAAPVASADTAAGADSAPHPSAPRPAAPSSAPLTSAVAAAGAASFRPQPALGACPPQPSARPGAPLSGAPLGPASSTHASPLQVSSRHLLSQHSRTASPWCCSVRGTRAPQRTLIAPAAGLRHQPSPWLTAARSFAAPAAGFGALGLNAGLQERLRALGMEEPLPVQAAAVPAILRGSNVAIKSCTGSGKTLAYLLPILQLALERRRAAEVAAAAAAVTATAAAAASAAGVGEAAATRGASGARGGGDGGSSAAELKQRQRSLQVSILHGQLSKLERGNILEAFRRGTFRALVATDLGARGLDLPDCDAVINFGPPADALLYCHRAGRTGRAGAPGVVASVVTRTELPRLRAIADKLGLTLQAASVSHGAIAHGEVVSGGPKTGRRSAAPHPP</sequence>
<keyword evidence="8" id="KW-1185">Reference proteome</keyword>
<dbReference type="InterPro" id="IPR050547">
    <property type="entry name" value="DEAD_box_RNA_helicases"/>
</dbReference>
<feature type="region of interest" description="Disordered" evidence="5">
    <location>
        <begin position="407"/>
        <end position="426"/>
    </location>
</feature>
<proteinExistence type="predicted"/>
<evidence type="ECO:0000256" key="1">
    <source>
        <dbReference type="ARBA" id="ARBA00022741"/>
    </source>
</evidence>
<dbReference type="CDD" id="cd18787">
    <property type="entry name" value="SF2_C_DEAD"/>
    <property type="match status" value="1"/>
</dbReference>
<evidence type="ECO:0000256" key="5">
    <source>
        <dbReference type="SAM" id="MobiDB-lite"/>
    </source>
</evidence>
<dbReference type="PROSITE" id="PS51194">
    <property type="entry name" value="HELICASE_CTER"/>
    <property type="match status" value="1"/>
</dbReference>
<dbReference type="Pfam" id="PF00271">
    <property type="entry name" value="Helicase_C"/>
    <property type="match status" value="1"/>
</dbReference>
<dbReference type="PANTHER" id="PTHR47963:SF3">
    <property type="entry name" value="DEAD-BOX ATP-DEPENDENT RNA HELICASE 47, MITOCHONDRIAL"/>
    <property type="match status" value="1"/>
</dbReference>
<feature type="region of interest" description="Disordered" evidence="5">
    <location>
        <begin position="22"/>
        <end position="66"/>
    </location>
</feature>
<name>A0A2J8AFP9_9CHLO</name>
<feature type="region of interest" description="Disordered" evidence="5">
    <location>
        <begin position="81"/>
        <end position="123"/>
    </location>
</feature>
<protein>
    <submittedName>
        <fullName evidence="7">DEAD-box ATP-dependent RNA helicase 47B</fullName>
    </submittedName>
</protein>
<evidence type="ECO:0000256" key="2">
    <source>
        <dbReference type="ARBA" id="ARBA00022801"/>
    </source>
</evidence>
<dbReference type="SMART" id="SM00490">
    <property type="entry name" value="HELICc"/>
    <property type="match status" value="1"/>
</dbReference>
<gene>
    <name evidence="7" type="ORF">TSOC_001747</name>
</gene>
<feature type="compositionally biased region" description="Low complexity" evidence="5">
    <location>
        <begin position="30"/>
        <end position="52"/>
    </location>
</feature>
<evidence type="ECO:0000256" key="3">
    <source>
        <dbReference type="ARBA" id="ARBA00022806"/>
    </source>
</evidence>
<dbReference type="SUPFAM" id="SSF52540">
    <property type="entry name" value="P-loop containing nucleoside triphosphate hydrolases"/>
    <property type="match status" value="1"/>
</dbReference>
<feature type="domain" description="Helicase C-terminal" evidence="6">
    <location>
        <begin position="286"/>
        <end position="405"/>
    </location>
</feature>
<dbReference type="AlphaFoldDB" id="A0A2J8AFP9"/>
<feature type="compositionally biased region" description="Polar residues" evidence="5">
    <location>
        <begin position="110"/>
        <end position="123"/>
    </location>
</feature>
<evidence type="ECO:0000256" key="4">
    <source>
        <dbReference type="ARBA" id="ARBA00022840"/>
    </source>
</evidence>
<keyword evidence="3 7" id="KW-0347">Helicase</keyword>
<dbReference type="Proteomes" id="UP000236333">
    <property type="component" value="Unassembled WGS sequence"/>
</dbReference>
<dbReference type="Gene3D" id="3.40.50.300">
    <property type="entry name" value="P-loop containing nucleotide triphosphate hydrolases"/>
    <property type="match status" value="2"/>
</dbReference>
<dbReference type="InterPro" id="IPR027417">
    <property type="entry name" value="P-loop_NTPase"/>
</dbReference>
<dbReference type="GO" id="GO:0005524">
    <property type="term" value="F:ATP binding"/>
    <property type="evidence" value="ECO:0007669"/>
    <property type="project" value="UniProtKB-KW"/>
</dbReference>